<accession>A0A251TV21</accession>
<proteinExistence type="predicted"/>
<evidence type="ECO:0000313" key="2">
    <source>
        <dbReference type="Proteomes" id="UP000215914"/>
    </source>
</evidence>
<dbReference type="Proteomes" id="UP000215914">
    <property type="component" value="Chromosome 9"/>
</dbReference>
<keyword evidence="2" id="KW-1185">Reference proteome</keyword>
<name>A0A251TV21_HELAN</name>
<organism evidence="1 2">
    <name type="scientific">Helianthus annuus</name>
    <name type="common">Common sunflower</name>
    <dbReference type="NCBI Taxonomy" id="4232"/>
    <lineage>
        <taxon>Eukaryota</taxon>
        <taxon>Viridiplantae</taxon>
        <taxon>Streptophyta</taxon>
        <taxon>Embryophyta</taxon>
        <taxon>Tracheophyta</taxon>
        <taxon>Spermatophyta</taxon>
        <taxon>Magnoliopsida</taxon>
        <taxon>eudicotyledons</taxon>
        <taxon>Gunneridae</taxon>
        <taxon>Pentapetalae</taxon>
        <taxon>asterids</taxon>
        <taxon>campanulids</taxon>
        <taxon>Asterales</taxon>
        <taxon>Asteraceae</taxon>
        <taxon>Asteroideae</taxon>
        <taxon>Heliantheae alliance</taxon>
        <taxon>Heliantheae</taxon>
        <taxon>Helianthus</taxon>
    </lineage>
</organism>
<dbReference type="EMBL" id="CM007898">
    <property type="protein sequence ID" value="OTG14603.1"/>
    <property type="molecule type" value="Genomic_DNA"/>
</dbReference>
<evidence type="ECO:0000313" key="1">
    <source>
        <dbReference type="EMBL" id="OTG14603.1"/>
    </source>
</evidence>
<protein>
    <submittedName>
        <fullName evidence="1">Uncharacterized protein</fullName>
    </submittedName>
</protein>
<gene>
    <name evidence="1" type="ORF">HannXRQ_Chr09g0251251</name>
</gene>
<sequence>MFFTIEMHSRWDPRLSLVLAGIRVDRFTTTMASSRVSSKVQIKKIRWVHH</sequence>
<dbReference type="AlphaFoldDB" id="A0A251TV21"/>
<dbReference type="InParanoid" id="A0A251TV21"/>
<reference evidence="2" key="1">
    <citation type="journal article" date="2017" name="Nature">
        <title>The sunflower genome provides insights into oil metabolism, flowering and Asterid evolution.</title>
        <authorList>
            <person name="Badouin H."/>
            <person name="Gouzy J."/>
            <person name="Grassa C.J."/>
            <person name="Murat F."/>
            <person name="Staton S.E."/>
            <person name="Cottret L."/>
            <person name="Lelandais-Briere C."/>
            <person name="Owens G.L."/>
            <person name="Carrere S."/>
            <person name="Mayjonade B."/>
            <person name="Legrand L."/>
            <person name="Gill N."/>
            <person name="Kane N.C."/>
            <person name="Bowers J.E."/>
            <person name="Hubner S."/>
            <person name="Bellec A."/>
            <person name="Berard A."/>
            <person name="Berges H."/>
            <person name="Blanchet N."/>
            <person name="Boniface M.C."/>
            <person name="Brunel D."/>
            <person name="Catrice O."/>
            <person name="Chaidir N."/>
            <person name="Claudel C."/>
            <person name="Donnadieu C."/>
            <person name="Faraut T."/>
            <person name="Fievet G."/>
            <person name="Helmstetter N."/>
            <person name="King M."/>
            <person name="Knapp S.J."/>
            <person name="Lai Z."/>
            <person name="Le Paslier M.C."/>
            <person name="Lippi Y."/>
            <person name="Lorenzon L."/>
            <person name="Mandel J.R."/>
            <person name="Marage G."/>
            <person name="Marchand G."/>
            <person name="Marquand E."/>
            <person name="Bret-Mestries E."/>
            <person name="Morien E."/>
            <person name="Nambeesan S."/>
            <person name="Nguyen T."/>
            <person name="Pegot-Espagnet P."/>
            <person name="Pouilly N."/>
            <person name="Raftis F."/>
            <person name="Sallet E."/>
            <person name="Schiex T."/>
            <person name="Thomas J."/>
            <person name="Vandecasteele C."/>
            <person name="Vares D."/>
            <person name="Vear F."/>
            <person name="Vautrin S."/>
            <person name="Crespi M."/>
            <person name="Mangin B."/>
            <person name="Burke J.M."/>
            <person name="Salse J."/>
            <person name="Munos S."/>
            <person name="Vincourt P."/>
            <person name="Rieseberg L.H."/>
            <person name="Langlade N.B."/>
        </authorList>
    </citation>
    <scope>NUCLEOTIDE SEQUENCE [LARGE SCALE GENOMIC DNA]</scope>
    <source>
        <strain evidence="2">cv. SF193</strain>
    </source>
</reference>